<accession>A0AA97KAG8</accession>
<dbReference type="SMART" id="SM00121">
    <property type="entry name" value="IB"/>
    <property type="match status" value="1"/>
</dbReference>
<dbReference type="GO" id="GO:0005576">
    <property type="term" value="C:extracellular region"/>
    <property type="evidence" value="ECO:0007669"/>
    <property type="project" value="UniProtKB-SubCell"/>
</dbReference>
<dbReference type="Proteomes" id="UP001190640">
    <property type="component" value="Chromosome 14"/>
</dbReference>
<dbReference type="GO" id="GO:0006508">
    <property type="term" value="P:proteolysis"/>
    <property type="evidence" value="ECO:0007669"/>
    <property type="project" value="UniProtKB-KW"/>
</dbReference>
<dbReference type="InterPro" id="IPR000867">
    <property type="entry name" value="IGFBP-like"/>
</dbReference>
<dbReference type="InterPro" id="IPR009003">
    <property type="entry name" value="Peptidase_S1_PA"/>
</dbReference>
<dbReference type="InterPro" id="IPR036058">
    <property type="entry name" value="Kazal_dom_sf"/>
</dbReference>
<dbReference type="Pfam" id="PF13365">
    <property type="entry name" value="Trypsin_2"/>
    <property type="match status" value="1"/>
</dbReference>
<evidence type="ECO:0000256" key="1">
    <source>
        <dbReference type="ARBA" id="ARBA00004613"/>
    </source>
</evidence>
<dbReference type="InterPro" id="IPR036034">
    <property type="entry name" value="PDZ_sf"/>
</dbReference>
<feature type="domain" description="Kazal-like" evidence="11">
    <location>
        <begin position="198"/>
        <end position="263"/>
    </location>
</feature>
<dbReference type="Gene3D" id="3.30.60.30">
    <property type="match status" value="1"/>
</dbReference>
<name>A0AA97KAG8_EUBMA</name>
<dbReference type="SMART" id="SM00228">
    <property type="entry name" value="PDZ"/>
    <property type="match status" value="1"/>
</dbReference>
<dbReference type="PROSITE" id="PS50106">
    <property type="entry name" value="PDZ"/>
    <property type="match status" value="1"/>
</dbReference>
<dbReference type="Pfam" id="PF17820">
    <property type="entry name" value="PDZ_6"/>
    <property type="match status" value="1"/>
</dbReference>
<organism evidence="12 13">
    <name type="scientific">Eublepharis macularius</name>
    <name type="common">Leopard gecko</name>
    <name type="synonym">Cyrtodactylus macularius</name>
    <dbReference type="NCBI Taxonomy" id="481883"/>
    <lineage>
        <taxon>Eukaryota</taxon>
        <taxon>Metazoa</taxon>
        <taxon>Chordata</taxon>
        <taxon>Craniata</taxon>
        <taxon>Vertebrata</taxon>
        <taxon>Euteleostomi</taxon>
        <taxon>Lepidosauria</taxon>
        <taxon>Squamata</taxon>
        <taxon>Bifurcata</taxon>
        <taxon>Gekkota</taxon>
        <taxon>Eublepharidae</taxon>
        <taxon>Eublepharinae</taxon>
        <taxon>Eublepharis</taxon>
    </lineage>
</organism>
<feature type="domain" description="PDZ" evidence="9">
    <location>
        <begin position="518"/>
        <end position="573"/>
    </location>
</feature>
<dbReference type="InterPro" id="IPR001940">
    <property type="entry name" value="Peptidase_S1C"/>
</dbReference>
<dbReference type="PRINTS" id="PR00834">
    <property type="entry name" value="PROTEASES2C"/>
</dbReference>
<proteinExistence type="inferred from homology"/>
<dbReference type="PROSITE" id="PS51465">
    <property type="entry name" value="KAZAL_2"/>
    <property type="match status" value="1"/>
</dbReference>
<sequence length="586" mass="62813">MACRATHTCVKPFKNAVGVGSLCLLTSGPHCCRELLPEPQYFPLSGFMIRGELAGATPVPSRALRARHPPPLLAAAPPDAVHKRRSEALTSSATKPARAAAASRLRLRLPSSCAAPTAMAALPGPAALRSLLLLLALWVAPTAAAPPCPAVCERMRCPPRSPQACAAVGGLFQPDRCGCCWECAPGEGQPCAPGGLCAHGLLCQRPAGSRQRGTCSCAESALPVCGSDGQTYRSLCQLRAENLQGRLRDQPAVIAVQKGSCGKKGPVDANSLRYKFNFIADVVEKIAPAVVHLELFRRVPYTNKEVLVSSGSGFIVSEDGLIITNAHVLTNKQRIQVELKNGQQFDAKVRDVDHKLDIALIKIDTNMVLPVLLLGRSSDLRPGEFVVALGSPFSLQNTVTTGIVSSTQRDGKDLGLKDSDMEYIQTDAIINYGNSGGPLVNLDGEVIGMNTLKVTAGISFAIPSDRIRQFLEESHNRQVKGKIRPKKKYLGLRMLPLTFNLIRELRRRDRDFPDLSSGVYVYEVIQGTAAASAGLRDGDVIIAINGKTVTSTRDVTDAVQNTNTLAIVVRRGNEDIILTVTPDEID</sequence>
<feature type="domain" description="IGFBP N-terminal" evidence="10">
    <location>
        <begin position="144"/>
        <end position="218"/>
    </location>
</feature>
<evidence type="ECO:0000256" key="5">
    <source>
        <dbReference type="ARBA" id="ARBA00022729"/>
    </source>
</evidence>
<dbReference type="FunFam" id="2.40.10.120:FF:000002">
    <property type="entry name" value="HtrA serine peptidase 3"/>
    <property type="match status" value="1"/>
</dbReference>
<comment type="subcellular location">
    <subcellularLocation>
        <location evidence="1">Secreted</location>
    </subcellularLocation>
</comment>
<dbReference type="InterPro" id="IPR001478">
    <property type="entry name" value="PDZ"/>
</dbReference>
<keyword evidence="4 13" id="KW-0645">Protease</keyword>
<evidence type="ECO:0000256" key="4">
    <source>
        <dbReference type="ARBA" id="ARBA00022670"/>
    </source>
</evidence>
<evidence type="ECO:0000313" key="12">
    <source>
        <dbReference type="Proteomes" id="UP001190640"/>
    </source>
</evidence>
<dbReference type="KEGG" id="emc:129341873"/>
<dbReference type="InterPro" id="IPR041489">
    <property type="entry name" value="PDZ_6"/>
</dbReference>
<comment type="similarity">
    <text evidence="2">Belongs to the peptidase S1C family.</text>
</comment>
<dbReference type="PANTHER" id="PTHR22939">
    <property type="entry name" value="SERINE PROTEASE FAMILY S1C HTRA-RELATED"/>
    <property type="match status" value="1"/>
</dbReference>
<dbReference type="SUPFAM" id="SSF50494">
    <property type="entry name" value="Trypsin-like serine proteases"/>
    <property type="match status" value="1"/>
</dbReference>
<dbReference type="SMART" id="SM00280">
    <property type="entry name" value="KAZAL"/>
    <property type="match status" value="1"/>
</dbReference>
<keyword evidence="3" id="KW-0964">Secreted</keyword>
<dbReference type="PANTHER" id="PTHR22939:SF105">
    <property type="entry name" value="SERINE PROTEASE HTRA4"/>
    <property type="match status" value="1"/>
</dbReference>
<evidence type="ECO:0000256" key="2">
    <source>
        <dbReference type="ARBA" id="ARBA00010541"/>
    </source>
</evidence>
<dbReference type="GO" id="GO:0043065">
    <property type="term" value="P:positive regulation of apoptotic process"/>
    <property type="evidence" value="ECO:0007669"/>
    <property type="project" value="TreeGrafter"/>
</dbReference>
<evidence type="ECO:0000256" key="8">
    <source>
        <dbReference type="ARBA" id="ARBA00023157"/>
    </source>
</evidence>
<gene>
    <name evidence="13" type="primary">HTRA4</name>
</gene>
<dbReference type="GeneID" id="129341873"/>
<dbReference type="CDD" id="cd00104">
    <property type="entry name" value="KAZAL_FS"/>
    <property type="match status" value="1"/>
</dbReference>
<protein>
    <submittedName>
        <fullName evidence="13">Serine protease HTRA4</fullName>
    </submittedName>
</protein>
<dbReference type="GO" id="GO:0004252">
    <property type="term" value="F:serine-type endopeptidase activity"/>
    <property type="evidence" value="ECO:0007669"/>
    <property type="project" value="InterPro"/>
</dbReference>
<evidence type="ECO:0000259" key="11">
    <source>
        <dbReference type="PROSITE" id="PS51465"/>
    </source>
</evidence>
<dbReference type="AlphaFoldDB" id="A0AA97KAG8"/>
<dbReference type="CTD" id="203100"/>
<dbReference type="GO" id="GO:0012501">
    <property type="term" value="P:programmed cell death"/>
    <property type="evidence" value="ECO:0007669"/>
    <property type="project" value="TreeGrafter"/>
</dbReference>
<evidence type="ECO:0000256" key="6">
    <source>
        <dbReference type="ARBA" id="ARBA00022801"/>
    </source>
</evidence>
<evidence type="ECO:0000259" key="10">
    <source>
        <dbReference type="PROSITE" id="PS51323"/>
    </source>
</evidence>
<keyword evidence="6" id="KW-0378">Hydrolase</keyword>
<dbReference type="InterPro" id="IPR002350">
    <property type="entry name" value="Kazal_dom"/>
</dbReference>
<keyword evidence="5" id="KW-0732">Signal</keyword>
<dbReference type="CDD" id="cd06785">
    <property type="entry name" value="cpPDZ_HtrA-like"/>
    <property type="match status" value="1"/>
</dbReference>
<dbReference type="SUPFAM" id="SSF100895">
    <property type="entry name" value="Kazal-type serine protease inhibitors"/>
    <property type="match status" value="1"/>
</dbReference>
<evidence type="ECO:0000256" key="7">
    <source>
        <dbReference type="ARBA" id="ARBA00022825"/>
    </source>
</evidence>
<dbReference type="SUPFAM" id="SSF50156">
    <property type="entry name" value="PDZ domain-like"/>
    <property type="match status" value="1"/>
</dbReference>
<keyword evidence="8" id="KW-1015">Disulfide bond</keyword>
<reference evidence="13" key="1">
    <citation type="submission" date="2025-08" db="UniProtKB">
        <authorList>
            <consortium name="RefSeq"/>
        </authorList>
    </citation>
    <scope>IDENTIFICATION</scope>
    <source>
        <tissue evidence="13">Blood</tissue>
    </source>
</reference>
<evidence type="ECO:0000256" key="3">
    <source>
        <dbReference type="ARBA" id="ARBA00022525"/>
    </source>
</evidence>
<keyword evidence="12" id="KW-1185">Reference proteome</keyword>
<evidence type="ECO:0000313" key="13">
    <source>
        <dbReference type="RefSeq" id="XP_054853208.1"/>
    </source>
</evidence>
<keyword evidence="7" id="KW-0720">Serine protease</keyword>
<dbReference type="PROSITE" id="PS51323">
    <property type="entry name" value="IGFBP_N_2"/>
    <property type="match status" value="1"/>
</dbReference>
<evidence type="ECO:0000259" key="9">
    <source>
        <dbReference type="PROSITE" id="PS50106"/>
    </source>
</evidence>
<dbReference type="Gene3D" id="2.40.10.120">
    <property type="match status" value="1"/>
</dbReference>
<dbReference type="Pfam" id="PF07648">
    <property type="entry name" value="Kazal_2"/>
    <property type="match status" value="1"/>
</dbReference>
<dbReference type="Pfam" id="PF00219">
    <property type="entry name" value="IGFBP"/>
    <property type="match status" value="1"/>
</dbReference>
<dbReference type="Gene3D" id="2.30.42.10">
    <property type="match status" value="1"/>
</dbReference>
<dbReference type="RefSeq" id="XP_054853208.1">
    <property type="nucleotide sequence ID" value="XM_054997233.1"/>
</dbReference>